<dbReference type="SUPFAM" id="SSF81296">
    <property type="entry name" value="E set domains"/>
    <property type="match status" value="1"/>
</dbReference>
<proteinExistence type="inferred from homology"/>
<evidence type="ECO:0000256" key="1">
    <source>
        <dbReference type="ARBA" id="ARBA00004418"/>
    </source>
</evidence>
<organism evidence="9 10">
    <name type="scientific">Pseudolabrys taiwanensis</name>
    <dbReference type="NCBI Taxonomy" id="331696"/>
    <lineage>
        <taxon>Bacteria</taxon>
        <taxon>Pseudomonadati</taxon>
        <taxon>Pseudomonadota</taxon>
        <taxon>Alphaproteobacteria</taxon>
        <taxon>Hyphomicrobiales</taxon>
        <taxon>Xanthobacteraceae</taxon>
        <taxon>Pseudolabrys</taxon>
    </lineage>
</organism>
<dbReference type="InterPro" id="IPR047685">
    <property type="entry name" value="CopC-like"/>
</dbReference>
<name>A0A345ZTA4_9HYPH</name>
<dbReference type="PANTHER" id="PTHR34820">
    <property type="entry name" value="INNER MEMBRANE PROTEIN YEBZ"/>
    <property type="match status" value="1"/>
</dbReference>
<keyword evidence="6" id="KW-0186">Copper</keyword>
<evidence type="ECO:0000256" key="6">
    <source>
        <dbReference type="ARBA" id="ARBA00023008"/>
    </source>
</evidence>
<gene>
    <name evidence="9" type="ORF">DW352_06235</name>
</gene>
<dbReference type="InterPro" id="IPR032694">
    <property type="entry name" value="CopC/D"/>
</dbReference>
<dbReference type="InterPro" id="IPR007348">
    <property type="entry name" value="CopC_dom"/>
</dbReference>
<evidence type="ECO:0000259" key="8">
    <source>
        <dbReference type="Pfam" id="PF04234"/>
    </source>
</evidence>
<feature type="chain" id="PRO_5016798054" evidence="7">
    <location>
        <begin position="26"/>
        <end position="123"/>
    </location>
</feature>
<comment type="similarity">
    <text evidence="2">Belongs to the CopC family.</text>
</comment>
<evidence type="ECO:0000256" key="2">
    <source>
        <dbReference type="ARBA" id="ARBA00010509"/>
    </source>
</evidence>
<feature type="signal peptide" evidence="7">
    <location>
        <begin position="1"/>
        <end position="25"/>
    </location>
</feature>
<dbReference type="GO" id="GO:0006825">
    <property type="term" value="P:copper ion transport"/>
    <property type="evidence" value="ECO:0007669"/>
    <property type="project" value="InterPro"/>
</dbReference>
<dbReference type="GO" id="GO:0046688">
    <property type="term" value="P:response to copper ion"/>
    <property type="evidence" value="ECO:0007669"/>
    <property type="project" value="InterPro"/>
</dbReference>
<dbReference type="Proteomes" id="UP000254889">
    <property type="component" value="Chromosome"/>
</dbReference>
<reference evidence="9 10" key="1">
    <citation type="submission" date="2018-07" db="EMBL/GenBank/DDBJ databases">
        <authorList>
            <person name="Quirk P.G."/>
            <person name="Krulwich T.A."/>
        </authorList>
    </citation>
    <scope>NUCLEOTIDE SEQUENCE [LARGE SCALE GENOMIC DNA]</scope>
    <source>
        <strain evidence="9 10">CC-BB4</strain>
    </source>
</reference>
<keyword evidence="5" id="KW-0574">Periplasm</keyword>
<evidence type="ECO:0000256" key="3">
    <source>
        <dbReference type="ARBA" id="ARBA00022723"/>
    </source>
</evidence>
<keyword evidence="10" id="KW-1185">Reference proteome</keyword>
<accession>A0A345ZTA4</accession>
<evidence type="ECO:0000256" key="5">
    <source>
        <dbReference type="ARBA" id="ARBA00022764"/>
    </source>
</evidence>
<dbReference type="KEGG" id="ptaw:DW352_06235"/>
<dbReference type="NCBIfam" id="NF033814">
    <property type="entry name" value="copper_CopC"/>
    <property type="match status" value="1"/>
</dbReference>
<evidence type="ECO:0000313" key="10">
    <source>
        <dbReference type="Proteomes" id="UP000254889"/>
    </source>
</evidence>
<evidence type="ECO:0000256" key="7">
    <source>
        <dbReference type="SAM" id="SignalP"/>
    </source>
</evidence>
<evidence type="ECO:0000313" key="9">
    <source>
        <dbReference type="EMBL" id="AXK80151.1"/>
    </source>
</evidence>
<dbReference type="Gene3D" id="2.60.40.1220">
    <property type="match status" value="1"/>
</dbReference>
<dbReference type="PANTHER" id="PTHR34820:SF4">
    <property type="entry name" value="INNER MEMBRANE PROTEIN YEBZ"/>
    <property type="match status" value="1"/>
</dbReference>
<keyword evidence="3" id="KW-0479">Metal-binding</keyword>
<dbReference type="GO" id="GO:0042597">
    <property type="term" value="C:periplasmic space"/>
    <property type="evidence" value="ECO:0007669"/>
    <property type="project" value="UniProtKB-SubCell"/>
</dbReference>
<sequence>MRRLRSVSFALVCAGALMAPVAAFAHAHLDRSTPAAGTALKEPPPEVMLWFTEAVEPKFSSIEVRDAKGAAVQDGAAAAVPGNTAQLRVKLKPLAAGTYTVKWRVLSVDTHRSQGDFTFRVGP</sequence>
<dbReference type="OrthoDB" id="9796814at2"/>
<dbReference type="InterPro" id="IPR014756">
    <property type="entry name" value="Ig_E-set"/>
</dbReference>
<feature type="domain" description="CopC" evidence="8">
    <location>
        <begin position="26"/>
        <end position="121"/>
    </location>
</feature>
<keyword evidence="4 7" id="KW-0732">Signal</keyword>
<protein>
    <submittedName>
        <fullName evidence="9">Copper resistance protein CopC</fullName>
    </submittedName>
</protein>
<comment type="subcellular location">
    <subcellularLocation>
        <location evidence="1">Periplasm</location>
    </subcellularLocation>
</comment>
<dbReference type="InterPro" id="IPR014755">
    <property type="entry name" value="Cu-Rt/internalin_Ig-like"/>
</dbReference>
<dbReference type="AlphaFoldDB" id="A0A345ZTA4"/>
<evidence type="ECO:0000256" key="4">
    <source>
        <dbReference type="ARBA" id="ARBA00022729"/>
    </source>
</evidence>
<dbReference type="EMBL" id="CP031417">
    <property type="protein sequence ID" value="AXK80151.1"/>
    <property type="molecule type" value="Genomic_DNA"/>
</dbReference>
<dbReference type="GO" id="GO:0005507">
    <property type="term" value="F:copper ion binding"/>
    <property type="evidence" value="ECO:0007669"/>
    <property type="project" value="InterPro"/>
</dbReference>
<dbReference type="GO" id="GO:0005886">
    <property type="term" value="C:plasma membrane"/>
    <property type="evidence" value="ECO:0007669"/>
    <property type="project" value="TreeGrafter"/>
</dbReference>
<dbReference type="Pfam" id="PF04234">
    <property type="entry name" value="CopC"/>
    <property type="match status" value="1"/>
</dbReference>